<comment type="caution">
    <text evidence="7">The sequence shown here is derived from an EMBL/GenBank/DDBJ whole genome shotgun (WGS) entry which is preliminary data.</text>
</comment>
<feature type="transmembrane region" description="Helical" evidence="6">
    <location>
        <begin position="37"/>
        <end position="63"/>
    </location>
</feature>
<evidence type="ECO:0000256" key="3">
    <source>
        <dbReference type="ARBA" id="ARBA00022692"/>
    </source>
</evidence>
<dbReference type="Proteomes" id="UP000628736">
    <property type="component" value="Unassembled WGS sequence"/>
</dbReference>
<reference evidence="7" key="1">
    <citation type="submission" date="2020-08" db="EMBL/GenBank/DDBJ databases">
        <title>Genome public.</title>
        <authorList>
            <person name="Liu C."/>
            <person name="Sun Q."/>
        </authorList>
    </citation>
    <scope>NUCLEOTIDE SEQUENCE</scope>
    <source>
        <strain evidence="7">NSJ-23</strain>
    </source>
</reference>
<protein>
    <recommendedName>
        <fullName evidence="6">Probable membrane transporter protein</fullName>
    </recommendedName>
</protein>
<gene>
    <name evidence="7" type="ORF">H8S11_00820</name>
</gene>
<keyword evidence="8" id="KW-1185">Reference proteome</keyword>
<evidence type="ECO:0000313" key="8">
    <source>
        <dbReference type="Proteomes" id="UP000628736"/>
    </source>
</evidence>
<keyword evidence="6" id="KW-1003">Cell membrane</keyword>
<keyword evidence="5 6" id="KW-0472">Membrane</keyword>
<dbReference type="PANTHER" id="PTHR43701:SF2">
    <property type="entry name" value="MEMBRANE TRANSPORTER PROTEIN YJNA-RELATED"/>
    <property type="match status" value="1"/>
</dbReference>
<keyword evidence="4 6" id="KW-1133">Transmembrane helix</keyword>
<evidence type="ECO:0000256" key="6">
    <source>
        <dbReference type="RuleBase" id="RU363041"/>
    </source>
</evidence>
<name>A0A8J6M2A7_9FIRM</name>
<dbReference type="PANTHER" id="PTHR43701">
    <property type="entry name" value="MEMBRANE TRANSPORTER PROTEIN MJ0441-RELATED"/>
    <property type="match status" value="1"/>
</dbReference>
<dbReference type="InterPro" id="IPR051598">
    <property type="entry name" value="TSUP/Inactive_protease-like"/>
</dbReference>
<accession>A0A8J6M2A7</accession>
<dbReference type="InterPro" id="IPR002781">
    <property type="entry name" value="TM_pro_TauE-like"/>
</dbReference>
<comment type="similarity">
    <text evidence="2 6">Belongs to the 4-toluene sulfonate uptake permease (TSUP) (TC 2.A.102) family.</text>
</comment>
<dbReference type="AlphaFoldDB" id="A0A8J6M2A7"/>
<evidence type="ECO:0000256" key="4">
    <source>
        <dbReference type="ARBA" id="ARBA00022989"/>
    </source>
</evidence>
<keyword evidence="3 6" id="KW-0812">Transmembrane</keyword>
<evidence type="ECO:0000313" key="7">
    <source>
        <dbReference type="EMBL" id="MBC5721370.1"/>
    </source>
</evidence>
<evidence type="ECO:0000256" key="5">
    <source>
        <dbReference type="ARBA" id="ARBA00023136"/>
    </source>
</evidence>
<feature type="transmembrane region" description="Helical" evidence="6">
    <location>
        <begin position="101"/>
        <end position="122"/>
    </location>
</feature>
<evidence type="ECO:0000256" key="2">
    <source>
        <dbReference type="ARBA" id="ARBA00009142"/>
    </source>
</evidence>
<feature type="transmembrane region" description="Helical" evidence="6">
    <location>
        <begin position="75"/>
        <end position="95"/>
    </location>
</feature>
<dbReference type="GO" id="GO:0005886">
    <property type="term" value="C:plasma membrane"/>
    <property type="evidence" value="ECO:0007669"/>
    <property type="project" value="UniProtKB-SubCell"/>
</dbReference>
<dbReference type="EMBL" id="JACOPO010000001">
    <property type="protein sequence ID" value="MBC5721370.1"/>
    <property type="molecule type" value="Genomic_DNA"/>
</dbReference>
<comment type="subcellular location">
    <subcellularLocation>
        <location evidence="6">Cell membrane</location>
        <topology evidence="6">Multi-pass membrane protein</topology>
    </subcellularLocation>
    <subcellularLocation>
        <location evidence="1">Membrane</location>
        <topology evidence="1">Multi-pass membrane protein</topology>
    </subcellularLocation>
</comment>
<sequence>MSGPLFLFKLTFYINRPAFGTLGPKGGGFLRGQTWRYLIAGGLAGVANGFFGGGGGSVFVPLLTGYCRLDQRRAFATSVAVILPLCALSVCVYFLRGGLDFWAALPYLVGGTVGGWAGGKWFKGVQMVWLKRAFGLLLIYGGVRSFL</sequence>
<proteinExistence type="inferred from homology"/>
<organism evidence="7 8">
    <name type="scientific">Flintibacter hominis</name>
    <dbReference type="NCBI Taxonomy" id="2763048"/>
    <lineage>
        <taxon>Bacteria</taxon>
        <taxon>Bacillati</taxon>
        <taxon>Bacillota</taxon>
        <taxon>Clostridia</taxon>
        <taxon>Eubacteriales</taxon>
        <taxon>Flintibacter</taxon>
    </lineage>
</organism>
<dbReference type="Pfam" id="PF01925">
    <property type="entry name" value="TauE"/>
    <property type="match status" value="1"/>
</dbReference>
<evidence type="ECO:0000256" key="1">
    <source>
        <dbReference type="ARBA" id="ARBA00004141"/>
    </source>
</evidence>